<evidence type="ECO:0000313" key="2">
    <source>
        <dbReference type="EMBL" id="EKC21760.1"/>
    </source>
</evidence>
<dbReference type="InParanoid" id="K1PYY4"/>
<reference evidence="2" key="1">
    <citation type="journal article" date="2012" name="Nature">
        <title>The oyster genome reveals stress adaptation and complexity of shell formation.</title>
        <authorList>
            <person name="Zhang G."/>
            <person name="Fang X."/>
            <person name="Guo X."/>
            <person name="Li L."/>
            <person name="Luo R."/>
            <person name="Xu F."/>
            <person name="Yang P."/>
            <person name="Zhang L."/>
            <person name="Wang X."/>
            <person name="Qi H."/>
            <person name="Xiong Z."/>
            <person name="Que H."/>
            <person name="Xie Y."/>
            <person name="Holland P.W."/>
            <person name="Paps J."/>
            <person name="Zhu Y."/>
            <person name="Wu F."/>
            <person name="Chen Y."/>
            <person name="Wang J."/>
            <person name="Peng C."/>
            <person name="Meng J."/>
            <person name="Yang L."/>
            <person name="Liu J."/>
            <person name="Wen B."/>
            <person name="Zhang N."/>
            <person name="Huang Z."/>
            <person name="Zhu Q."/>
            <person name="Feng Y."/>
            <person name="Mount A."/>
            <person name="Hedgecock D."/>
            <person name="Xu Z."/>
            <person name="Liu Y."/>
            <person name="Domazet-Loso T."/>
            <person name="Du Y."/>
            <person name="Sun X."/>
            <person name="Zhang S."/>
            <person name="Liu B."/>
            <person name="Cheng P."/>
            <person name="Jiang X."/>
            <person name="Li J."/>
            <person name="Fan D."/>
            <person name="Wang W."/>
            <person name="Fu W."/>
            <person name="Wang T."/>
            <person name="Wang B."/>
            <person name="Zhang J."/>
            <person name="Peng Z."/>
            <person name="Li Y."/>
            <person name="Li N."/>
            <person name="Wang J."/>
            <person name="Chen M."/>
            <person name="He Y."/>
            <person name="Tan F."/>
            <person name="Song X."/>
            <person name="Zheng Q."/>
            <person name="Huang R."/>
            <person name="Yang H."/>
            <person name="Du X."/>
            <person name="Chen L."/>
            <person name="Yang M."/>
            <person name="Gaffney P.M."/>
            <person name="Wang S."/>
            <person name="Luo L."/>
            <person name="She Z."/>
            <person name="Ming Y."/>
            <person name="Huang W."/>
            <person name="Zhang S."/>
            <person name="Huang B."/>
            <person name="Zhang Y."/>
            <person name="Qu T."/>
            <person name="Ni P."/>
            <person name="Miao G."/>
            <person name="Wang J."/>
            <person name="Wang Q."/>
            <person name="Steinberg C.E."/>
            <person name="Wang H."/>
            <person name="Li N."/>
            <person name="Qian L."/>
            <person name="Zhang G."/>
            <person name="Li Y."/>
            <person name="Yang H."/>
            <person name="Liu X."/>
            <person name="Wang J."/>
            <person name="Yin Y."/>
            <person name="Wang J."/>
        </authorList>
    </citation>
    <scope>NUCLEOTIDE SEQUENCE [LARGE SCALE GENOMIC DNA]</scope>
    <source>
        <strain evidence="2">05x7-T-G4-1.051#20</strain>
    </source>
</reference>
<evidence type="ECO:0000256" key="1">
    <source>
        <dbReference type="SAM" id="MobiDB-lite"/>
    </source>
</evidence>
<sequence length="271" mass="30085">MENKYLTVLEKEDEPPSDLQVPYANAGFLLPTSAAFPSPPADPECLTSQNEASPPPPSSSVAPRMTIPLTIECTPRCLLGPRELRGRQMGEDPDTWSAEMSMQRNSAQDAFMSQEVQQLDAKPQAERKLPLIKDADDIYKDVLVNPATLRTAEMKALTAKNPAIYLLNKVLDLLRNTKGARGLDKHKMDTLKGTPATLMDCTHWRKTLVVLGQSGNLLSSPQLNSGNKCEHFLWTQNHTSVISKLTACDISLSFKCPQDLRMIKKGHFDER</sequence>
<dbReference type="EMBL" id="JH818369">
    <property type="protein sequence ID" value="EKC21760.1"/>
    <property type="molecule type" value="Genomic_DNA"/>
</dbReference>
<dbReference type="HOGENOM" id="CLU_1027613_0_0_1"/>
<accession>K1PYY4</accession>
<feature type="region of interest" description="Disordered" evidence="1">
    <location>
        <begin position="1"/>
        <end position="63"/>
    </location>
</feature>
<organism evidence="2">
    <name type="scientific">Magallana gigas</name>
    <name type="common">Pacific oyster</name>
    <name type="synonym">Crassostrea gigas</name>
    <dbReference type="NCBI Taxonomy" id="29159"/>
    <lineage>
        <taxon>Eukaryota</taxon>
        <taxon>Metazoa</taxon>
        <taxon>Spiralia</taxon>
        <taxon>Lophotrochozoa</taxon>
        <taxon>Mollusca</taxon>
        <taxon>Bivalvia</taxon>
        <taxon>Autobranchia</taxon>
        <taxon>Pteriomorphia</taxon>
        <taxon>Ostreida</taxon>
        <taxon>Ostreoidea</taxon>
        <taxon>Ostreidae</taxon>
        <taxon>Magallana</taxon>
    </lineage>
</organism>
<proteinExistence type="predicted"/>
<dbReference type="AlphaFoldDB" id="K1PYY4"/>
<gene>
    <name evidence="2" type="ORF">CGI_10003387</name>
</gene>
<protein>
    <submittedName>
        <fullName evidence="2">Uncharacterized protein</fullName>
    </submittedName>
</protein>
<name>K1PYY4_MAGGI</name>